<dbReference type="EMBL" id="JAVDYB010000001">
    <property type="protein sequence ID" value="MDR7274301.1"/>
    <property type="molecule type" value="Genomic_DNA"/>
</dbReference>
<feature type="signal peptide" evidence="1">
    <location>
        <begin position="1"/>
        <end position="25"/>
    </location>
</feature>
<dbReference type="AlphaFoldDB" id="A0AAE4C793"/>
<sequence length="241" mass="25874">MDRRGLLTGAAAAGLVIALPGPASAATGRPALEYGHEGGFVPSGWNELSPPTLVVYRDGTAIADAERRWRLRDADALVRHAEAVVRDPANGTLTLGPDDPRVADAPHTYFRTRRHRLSAYALEMYREYGGYPAVTYALLDAVEAATARVRMHGVRYRPDAVKLVAVAVDGTDPAAEIHPWPAGVAVPAFADGAWRSVEHRYGAAARAVVRGLPAGWLLYRTPSGAVLTAAYRRLLPHERGA</sequence>
<accession>A0AAE4C793</accession>
<protein>
    <recommendedName>
        <fullName evidence="4">Tat pathway signal sequence domain protein</fullName>
    </recommendedName>
</protein>
<keyword evidence="1" id="KW-0732">Signal</keyword>
<dbReference type="RefSeq" id="WP_310363811.1">
    <property type="nucleotide sequence ID" value="NZ_JAVDYB010000001.1"/>
</dbReference>
<reference evidence="2" key="1">
    <citation type="submission" date="2023-07" db="EMBL/GenBank/DDBJ databases">
        <title>Sequencing the genomes of 1000 actinobacteria strains.</title>
        <authorList>
            <person name="Klenk H.-P."/>
        </authorList>
    </citation>
    <scope>NUCLEOTIDE SEQUENCE</scope>
    <source>
        <strain evidence="2">DSM 44707</strain>
    </source>
</reference>
<evidence type="ECO:0000256" key="1">
    <source>
        <dbReference type="SAM" id="SignalP"/>
    </source>
</evidence>
<evidence type="ECO:0000313" key="2">
    <source>
        <dbReference type="EMBL" id="MDR7274301.1"/>
    </source>
</evidence>
<comment type="caution">
    <text evidence="2">The sequence shown here is derived from an EMBL/GenBank/DDBJ whole genome shotgun (WGS) entry which is preliminary data.</text>
</comment>
<dbReference type="Proteomes" id="UP001183643">
    <property type="component" value="Unassembled WGS sequence"/>
</dbReference>
<dbReference type="InterPro" id="IPR006311">
    <property type="entry name" value="TAT_signal"/>
</dbReference>
<evidence type="ECO:0008006" key="4">
    <source>
        <dbReference type="Google" id="ProtNLM"/>
    </source>
</evidence>
<name>A0AAE4C793_9ACTN</name>
<keyword evidence="3" id="KW-1185">Reference proteome</keyword>
<gene>
    <name evidence="2" type="ORF">J2S41_001079</name>
</gene>
<dbReference type="PROSITE" id="PS51318">
    <property type="entry name" value="TAT"/>
    <property type="match status" value="1"/>
</dbReference>
<organism evidence="2 3">
    <name type="scientific">Catenuloplanes atrovinosus</name>
    <dbReference type="NCBI Taxonomy" id="137266"/>
    <lineage>
        <taxon>Bacteria</taxon>
        <taxon>Bacillati</taxon>
        <taxon>Actinomycetota</taxon>
        <taxon>Actinomycetes</taxon>
        <taxon>Micromonosporales</taxon>
        <taxon>Micromonosporaceae</taxon>
        <taxon>Catenuloplanes</taxon>
    </lineage>
</organism>
<proteinExistence type="predicted"/>
<feature type="chain" id="PRO_5042219447" description="Tat pathway signal sequence domain protein" evidence="1">
    <location>
        <begin position="26"/>
        <end position="241"/>
    </location>
</feature>
<evidence type="ECO:0000313" key="3">
    <source>
        <dbReference type="Proteomes" id="UP001183643"/>
    </source>
</evidence>